<accession>A0ABP7RJF3</accession>
<feature type="topological domain" description="Periplasmic" evidence="7">
    <location>
        <begin position="24"/>
        <end position="98"/>
    </location>
</feature>
<gene>
    <name evidence="7" type="primary">ftsB</name>
    <name evidence="8" type="ORF">GCM10022279_22610</name>
</gene>
<evidence type="ECO:0000256" key="7">
    <source>
        <dbReference type="HAMAP-Rule" id="MF_00599"/>
    </source>
</evidence>
<keyword evidence="1 7" id="KW-1003">Cell membrane</keyword>
<dbReference type="Proteomes" id="UP001501627">
    <property type="component" value="Unassembled WGS sequence"/>
</dbReference>
<dbReference type="PANTHER" id="PTHR37485:SF1">
    <property type="entry name" value="CELL DIVISION PROTEIN FTSB"/>
    <property type="match status" value="1"/>
</dbReference>
<evidence type="ECO:0000256" key="1">
    <source>
        <dbReference type="ARBA" id="ARBA00022475"/>
    </source>
</evidence>
<comment type="subunit">
    <text evidence="7">Part of a complex composed of FtsB, FtsL and FtsQ.</text>
</comment>
<dbReference type="InterPro" id="IPR007060">
    <property type="entry name" value="FtsL/DivIC"/>
</dbReference>
<comment type="function">
    <text evidence="7">Essential cell division protein. May link together the upstream cell division proteins, which are predominantly cytoplasmic, with the downstream cell division proteins, which are predominantly periplasmic.</text>
</comment>
<feature type="topological domain" description="Cytoplasmic" evidence="7">
    <location>
        <begin position="1"/>
        <end position="5"/>
    </location>
</feature>
<comment type="subcellular location">
    <subcellularLocation>
        <location evidence="7">Cell inner membrane</location>
        <topology evidence="7">Single-pass type II membrane protein</topology>
    </subcellularLocation>
    <text evidence="7">Localizes to the division septum.</text>
</comment>
<proteinExistence type="inferred from homology"/>
<keyword evidence="7" id="KW-0175">Coiled coil</keyword>
<organism evidence="8 9">
    <name type="scientific">Comamonas faecalis</name>
    <dbReference type="NCBI Taxonomy" id="1387849"/>
    <lineage>
        <taxon>Bacteria</taxon>
        <taxon>Pseudomonadati</taxon>
        <taxon>Pseudomonadota</taxon>
        <taxon>Betaproteobacteria</taxon>
        <taxon>Burkholderiales</taxon>
        <taxon>Comamonadaceae</taxon>
        <taxon>Comamonas</taxon>
    </lineage>
</organism>
<dbReference type="EMBL" id="BAABBP010000020">
    <property type="protein sequence ID" value="GAA3998364.1"/>
    <property type="molecule type" value="Genomic_DNA"/>
</dbReference>
<name>A0ABP7RJF3_9BURK</name>
<protein>
    <recommendedName>
        <fullName evidence="7">Cell division protein FtsB</fullName>
    </recommendedName>
</protein>
<evidence type="ECO:0000313" key="8">
    <source>
        <dbReference type="EMBL" id="GAA3998364.1"/>
    </source>
</evidence>
<keyword evidence="3 7" id="KW-0812">Transmembrane</keyword>
<evidence type="ECO:0000256" key="6">
    <source>
        <dbReference type="ARBA" id="ARBA00023306"/>
    </source>
</evidence>
<evidence type="ECO:0000256" key="5">
    <source>
        <dbReference type="ARBA" id="ARBA00023136"/>
    </source>
</evidence>
<dbReference type="HAMAP" id="MF_00599">
    <property type="entry name" value="FtsB"/>
    <property type="match status" value="1"/>
</dbReference>
<dbReference type="RefSeq" id="WP_103045766.1">
    <property type="nucleotide sequence ID" value="NZ_BAABBP010000020.1"/>
</dbReference>
<feature type="coiled-coil region" evidence="7">
    <location>
        <begin position="36"/>
        <end position="72"/>
    </location>
</feature>
<keyword evidence="4 7" id="KW-1133">Transmembrane helix</keyword>
<dbReference type="PANTHER" id="PTHR37485">
    <property type="entry name" value="CELL DIVISION PROTEIN FTSB"/>
    <property type="match status" value="1"/>
</dbReference>
<evidence type="ECO:0000256" key="4">
    <source>
        <dbReference type="ARBA" id="ARBA00022989"/>
    </source>
</evidence>
<keyword evidence="9" id="KW-1185">Reference proteome</keyword>
<dbReference type="Pfam" id="PF04977">
    <property type="entry name" value="DivIC"/>
    <property type="match status" value="1"/>
</dbReference>
<keyword evidence="7" id="KW-0997">Cell inner membrane</keyword>
<comment type="caution">
    <text evidence="8">The sequence shown here is derived from an EMBL/GenBank/DDBJ whole genome shotgun (WGS) entry which is preliminary data.</text>
</comment>
<evidence type="ECO:0000256" key="2">
    <source>
        <dbReference type="ARBA" id="ARBA00022618"/>
    </source>
</evidence>
<evidence type="ECO:0000313" key="9">
    <source>
        <dbReference type="Proteomes" id="UP001501627"/>
    </source>
</evidence>
<sequence>MSSRLVALLLLALLVAIHAQLWTGRASLGQVQQMRAQLAEREAANTRARLTNEQLASQVEDLKNGLDLVEEKARSELGMVRRGEIFVRVAPAAASSRP</sequence>
<keyword evidence="5 7" id="KW-0472">Membrane</keyword>
<reference evidence="9" key="1">
    <citation type="journal article" date="2019" name="Int. J. Syst. Evol. Microbiol.">
        <title>The Global Catalogue of Microorganisms (GCM) 10K type strain sequencing project: providing services to taxonomists for standard genome sequencing and annotation.</title>
        <authorList>
            <consortium name="The Broad Institute Genomics Platform"/>
            <consortium name="The Broad Institute Genome Sequencing Center for Infectious Disease"/>
            <person name="Wu L."/>
            <person name="Ma J."/>
        </authorList>
    </citation>
    <scope>NUCLEOTIDE SEQUENCE [LARGE SCALE GENOMIC DNA]</scope>
    <source>
        <strain evidence="9">JCM 17561</strain>
    </source>
</reference>
<dbReference type="InterPro" id="IPR023081">
    <property type="entry name" value="Cell_div_FtsB"/>
</dbReference>
<evidence type="ECO:0000256" key="3">
    <source>
        <dbReference type="ARBA" id="ARBA00022692"/>
    </source>
</evidence>
<keyword evidence="2 7" id="KW-0132">Cell division</keyword>
<keyword evidence="6 7" id="KW-0131">Cell cycle</keyword>
<comment type="similarity">
    <text evidence="7">Belongs to the FtsB family.</text>
</comment>